<dbReference type="Gene3D" id="3.90.550.10">
    <property type="entry name" value="Spore Coat Polysaccharide Biosynthesis Protein SpsA, Chain A"/>
    <property type="match status" value="1"/>
</dbReference>
<comment type="similarity">
    <text evidence="1">Belongs to the glycosyltransferase 2 family.</text>
</comment>
<evidence type="ECO:0000313" key="5">
    <source>
        <dbReference type="Proteomes" id="UP000281738"/>
    </source>
</evidence>
<dbReference type="GO" id="GO:0016740">
    <property type="term" value="F:transferase activity"/>
    <property type="evidence" value="ECO:0007669"/>
    <property type="project" value="UniProtKB-KW"/>
</dbReference>
<dbReference type="EMBL" id="RKHO01000001">
    <property type="protein sequence ID" value="ROR90078.1"/>
    <property type="molecule type" value="Genomic_DNA"/>
</dbReference>
<dbReference type="PANTHER" id="PTHR48090:SF7">
    <property type="entry name" value="RFBJ PROTEIN"/>
    <property type="match status" value="1"/>
</dbReference>
<keyword evidence="4" id="KW-0808">Transferase</keyword>
<dbReference type="PANTHER" id="PTHR48090">
    <property type="entry name" value="UNDECAPRENYL-PHOSPHATE 4-DEOXY-4-FORMAMIDO-L-ARABINOSE TRANSFERASE-RELATED"/>
    <property type="match status" value="1"/>
</dbReference>
<evidence type="ECO:0000256" key="2">
    <source>
        <dbReference type="SAM" id="MobiDB-lite"/>
    </source>
</evidence>
<sequence length="256" mass="27028">MSGPGPVEVAGERPAAPQSRKSASSLGVAPYGVSMSTPDAVCDVVIPCRDEAPALPALLALVPDGFHAIVVDNGSTDDTAEVARGLGATVVQEPRPGYGAAVHAGLEAATADFVAVIDGDGSMDPAQLVGLLAEVREGRADLAVGRRRPVTRGVWPWHARAGNAVVLWWLRRRIGLAVHDIAPMRVARREQLLGLGVEDRRFGYPVELLQRAGRAGWRLSEQDIDYHPRAAGTKSKVSGSVVGTVRAARDFARVLT</sequence>
<dbReference type="CDD" id="cd04179">
    <property type="entry name" value="DPM_DPG-synthase_like"/>
    <property type="match status" value="1"/>
</dbReference>
<protein>
    <submittedName>
        <fullName evidence="4">Glycosyl transferase family 2</fullName>
    </submittedName>
</protein>
<proteinExistence type="inferred from homology"/>
<feature type="region of interest" description="Disordered" evidence="2">
    <location>
        <begin position="1"/>
        <end position="23"/>
    </location>
</feature>
<keyword evidence="5" id="KW-1185">Reference proteome</keyword>
<dbReference type="Proteomes" id="UP000281738">
    <property type="component" value="Unassembled WGS sequence"/>
</dbReference>
<accession>A0A3N2CRU3</accession>
<dbReference type="InterPro" id="IPR050256">
    <property type="entry name" value="Glycosyltransferase_2"/>
</dbReference>
<dbReference type="InterPro" id="IPR029044">
    <property type="entry name" value="Nucleotide-diphossugar_trans"/>
</dbReference>
<dbReference type="SUPFAM" id="SSF53448">
    <property type="entry name" value="Nucleotide-diphospho-sugar transferases"/>
    <property type="match status" value="1"/>
</dbReference>
<evidence type="ECO:0000259" key="3">
    <source>
        <dbReference type="Pfam" id="PF00535"/>
    </source>
</evidence>
<organism evidence="4 5">
    <name type="scientific">Nocardioides aurantiacus</name>
    <dbReference type="NCBI Taxonomy" id="86796"/>
    <lineage>
        <taxon>Bacteria</taxon>
        <taxon>Bacillati</taxon>
        <taxon>Actinomycetota</taxon>
        <taxon>Actinomycetes</taxon>
        <taxon>Propionibacteriales</taxon>
        <taxon>Nocardioidaceae</taxon>
        <taxon>Nocardioides</taxon>
    </lineage>
</organism>
<name>A0A3N2CRU3_9ACTN</name>
<dbReference type="InterPro" id="IPR001173">
    <property type="entry name" value="Glyco_trans_2-like"/>
</dbReference>
<gene>
    <name evidence="4" type="ORF">EDD33_0913</name>
</gene>
<dbReference type="AlphaFoldDB" id="A0A3N2CRU3"/>
<evidence type="ECO:0000256" key="1">
    <source>
        <dbReference type="ARBA" id="ARBA00006739"/>
    </source>
</evidence>
<feature type="domain" description="Glycosyltransferase 2-like" evidence="3">
    <location>
        <begin position="44"/>
        <end position="162"/>
    </location>
</feature>
<evidence type="ECO:0000313" key="4">
    <source>
        <dbReference type="EMBL" id="ROR90078.1"/>
    </source>
</evidence>
<dbReference type="Pfam" id="PF00535">
    <property type="entry name" value="Glycos_transf_2"/>
    <property type="match status" value="1"/>
</dbReference>
<comment type="caution">
    <text evidence="4">The sequence shown here is derived from an EMBL/GenBank/DDBJ whole genome shotgun (WGS) entry which is preliminary data.</text>
</comment>
<reference evidence="4 5" key="1">
    <citation type="submission" date="2018-11" db="EMBL/GenBank/DDBJ databases">
        <title>Sequencing the genomes of 1000 actinobacteria strains.</title>
        <authorList>
            <person name="Klenk H.-P."/>
        </authorList>
    </citation>
    <scope>NUCLEOTIDE SEQUENCE [LARGE SCALE GENOMIC DNA]</scope>
    <source>
        <strain evidence="4 5">DSM 12652</strain>
    </source>
</reference>